<dbReference type="PANTHER" id="PTHR23216:SF1">
    <property type="entry name" value="NUCLEOLAR AND COILED-BODY PHOSPHOPROTEIN 1"/>
    <property type="match status" value="1"/>
</dbReference>
<keyword evidence="4" id="KW-1185">Reference proteome</keyword>
<dbReference type="EMBL" id="HG679990">
    <property type="protein sequence ID" value="CDJ27650.1"/>
    <property type="molecule type" value="Genomic_DNA"/>
</dbReference>
<dbReference type="OrthoDB" id="10664941at2759"/>
<keyword evidence="2" id="KW-0812">Transmembrane</keyword>
<protein>
    <submittedName>
        <fullName evidence="3">Uncharacterized protein</fullName>
    </submittedName>
</protein>
<keyword evidence="2" id="KW-0472">Membrane</keyword>
<sequence length="534" mass="55481">MYTAGLRLYWPFDGREGGASAAVRLLQLLLQFCFSAASLSSRVAVLLLHGGVFSFSCLSLSVPFVCLCRVCNKALLQLLAAAAAAAAAKATHDPNVYTAAPAAEDDAPAEAPAAAATAAAAAAAAAANNPWLTQQQLLLKEIFKAEVWLRCFATLPDFYGPTDVSVRPQPADLVLYLGAPLDEGASMEGPSSLDWQQHGAPRGAAERLLPSSSSSSSSSSSESAEATAAAAAAAAAAAEDEMWMPLHAAAEDCAVFLGLPGYGPSVRRSCCWFAAAAAAAATFIYMCIDGSLTFLSLGGLSLLYGQRLAAGLLLSGAPFFAAACAVAEALAAAAKFLLFSLLVAAERNSSSSSSSSSSSRHFQRHNRTPWSWASVYHGYYTETNSSSSSSSSSWYSSSSSSSSSNKLMQLFSGLNPYALLGRVLRGSSRSSSNAAAAASQQQLLQRLNSTDIEAGKPHEQQQQQQQQQELQQLQQLERSPASPAEPALLANCSSSSSSSSSSNSSRMRGEGGMRGTPTDSEGEDLDEGSQHSAS</sequence>
<dbReference type="GO" id="GO:0005730">
    <property type="term" value="C:nucleolus"/>
    <property type="evidence" value="ECO:0007669"/>
    <property type="project" value="InterPro"/>
</dbReference>
<keyword evidence="2" id="KW-1133">Transmembrane helix</keyword>
<dbReference type="GeneID" id="25383327"/>
<proteinExistence type="predicted"/>
<dbReference type="Proteomes" id="UP000030744">
    <property type="component" value="Unassembled WGS sequence"/>
</dbReference>
<name>U6JQ68_9EIME</name>
<evidence type="ECO:0000256" key="2">
    <source>
        <dbReference type="SAM" id="Phobius"/>
    </source>
</evidence>
<feature type="compositionally biased region" description="Low complexity" evidence="1">
    <location>
        <begin position="460"/>
        <end position="505"/>
    </location>
</feature>
<dbReference type="InterPro" id="IPR039191">
    <property type="entry name" value="Nopp140-like"/>
</dbReference>
<evidence type="ECO:0000313" key="4">
    <source>
        <dbReference type="Proteomes" id="UP000030744"/>
    </source>
</evidence>
<feature type="transmembrane region" description="Helical" evidence="2">
    <location>
        <begin position="272"/>
        <end position="297"/>
    </location>
</feature>
<feature type="region of interest" description="Disordered" evidence="1">
    <location>
        <begin position="187"/>
        <end position="220"/>
    </location>
</feature>
<dbReference type="RefSeq" id="XP_013350228.1">
    <property type="nucleotide sequence ID" value="XM_013494774.1"/>
</dbReference>
<evidence type="ECO:0000313" key="3">
    <source>
        <dbReference type="EMBL" id="CDJ27650.1"/>
    </source>
</evidence>
<dbReference type="PANTHER" id="PTHR23216">
    <property type="entry name" value="NUCLEOLAR AND COILED-BODY PHOSPHOPROTEIN 1"/>
    <property type="match status" value="1"/>
</dbReference>
<evidence type="ECO:0000256" key="1">
    <source>
        <dbReference type="SAM" id="MobiDB-lite"/>
    </source>
</evidence>
<feature type="region of interest" description="Disordered" evidence="1">
    <location>
        <begin position="455"/>
        <end position="534"/>
    </location>
</feature>
<feature type="transmembrane region" description="Helical" evidence="2">
    <location>
        <begin position="317"/>
        <end position="345"/>
    </location>
</feature>
<gene>
    <name evidence="3" type="ORF">EMH_0091020</name>
</gene>
<dbReference type="VEuPathDB" id="ToxoDB:EMH_0091020"/>
<dbReference type="GO" id="GO:0005654">
    <property type="term" value="C:nucleoplasm"/>
    <property type="evidence" value="ECO:0007669"/>
    <property type="project" value="TreeGrafter"/>
</dbReference>
<organism evidence="3 4">
    <name type="scientific">Eimeria mitis</name>
    <dbReference type="NCBI Taxonomy" id="44415"/>
    <lineage>
        <taxon>Eukaryota</taxon>
        <taxon>Sar</taxon>
        <taxon>Alveolata</taxon>
        <taxon>Apicomplexa</taxon>
        <taxon>Conoidasida</taxon>
        <taxon>Coccidia</taxon>
        <taxon>Eucoccidiorida</taxon>
        <taxon>Eimeriorina</taxon>
        <taxon>Eimeriidae</taxon>
        <taxon>Eimeria</taxon>
    </lineage>
</organism>
<reference evidence="3" key="2">
    <citation type="submission" date="2013-10" db="EMBL/GenBank/DDBJ databases">
        <authorList>
            <person name="Aslett M."/>
        </authorList>
    </citation>
    <scope>NUCLEOTIDE SEQUENCE [LARGE SCALE GENOMIC DNA]</scope>
    <source>
        <strain evidence="3">Houghton</strain>
    </source>
</reference>
<accession>U6JQ68</accession>
<dbReference type="AlphaFoldDB" id="U6JQ68"/>
<feature type="compositionally biased region" description="Low complexity" evidence="1">
    <location>
        <begin position="211"/>
        <end position="220"/>
    </location>
</feature>
<reference evidence="3" key="1">
    <citation type="submission" date="2013-10" db="EMBL/GenBank/DDBJ databases">
        <title>Genomic analysis of the causative agents of coccidiosis in chickens.</title>
        <authorList>
            <person name="Reid A.J."/>
            <person name="Blake D."/>
            <person name="Billington K."/>
            <person name="Browne H."/>
            <person name="Dunn M."/>
            <person name="Hung S."/>
            <person name="Kawahara F."/>
            <person name="Miranda-Saavedra D."/>
            <person name="Mourier T."/>
            <person name="Nagra H."/>
            <person name="Otto T.D."/>
            <person name="Rawlings N."/>
            <person name="Sanchez A."/>
            <person name="Sanders M."/>
            <person name="Subramaniam C."/>
            <person name="Tay Y."/>
            <person name="Dear P."/>
            <person name="Doerig C."/>
            <person name="Gruber A."/>
            <person name="Parkinson J."/>
            <person name="Shirley M."/>
            <person name="Wan K.L."/>
            <person name="Berriman M."/>
            <person name="Tomley F."/>
            <person name="Pain A."/>
        </authorList>
    </citation>
    <scope>NUCLEOTIDE SEQUENCE [LARGE SCALE GENOMIC DNA]</scope>
    <source>
        <strain evidence="3">Houghton</strain>
    </source>
</reference>